<evidence type="ECO:0000313" key="3">
    <source>
        <dbReference type="EMBL" id="TQJ14244.1"/>
    </source>
</evidence>
<organism evidence="3 4">
    <name type="scientific">Yimella lutea</name>
    <dbReference type="NCBI Taxonomy" id="587872"/>
    <lineage>
        <taxon>Bacteria</taxon>
        <taxon>Bacillati</taxon>
        <taxon>Actinomycetota</taxon>
        <taxon>Actinomycetes</taxon>
        <taxon>Micrococcales</taxon>
        <taxon>Dermacoccaceae</taxon>
        <taxon>Yimella</taxon>
    </lineage>
</organism>
<dbReference type="Gene3D" id="3.40.50.300">
    <property type="entry name" value="P-loop containing nucleotide triphosphate hydrolases"/>
    <property type="match status" value="1"/>
</dbReference>
<dbReference type="AlphaFoldDB" id="A0A542EG01"/>
<protein>
    <recommendedName>
        <fullName evidence="2">ArsA HSP20-like domain-containing protein</fullName>
    </recommendedName>
</protein>
<accession>A0A542EG01</accession>
<dbReference type="SUPFAM" id="SSF52540">
    <property type="entry name" value="P-loop containing nucleoside triphosphate hydrolases"/>
    <property type="match status" value="1"/>
</dbReference>
<dbReference type="EMBL" id="VFMO01000001">
    <property type="protein sequence ID" value="TQJ14244.1"/>
    <property type="molecule type" value="Genomic_DNA"/>
</dbReference>
<dbReference type="OrthoDB" id="9780677at2"/>
<dbReference type="InterPro" id="IPR040612">
    <property type="entry name" value="ArsA_HSP20-like"/>
</dbReference>
<dbReference type="RefSeq" id="WP_141928106.1">
    <property type="nucleotide sequence ID" value="NZ_BAABCI010000034.1"/>
</dbReference>
<comment type="caution">
    <text evidence="3">The sequence shown here is derived from an EMBL/GenBank/DDBJ whole genome shotgun (WGS) entry which is preliminary data.</text>
</comment>
<proteinExistence type="inferred from homology"/>
<gene>
    <name evidence="3" type="ORF">FB459_1692</name>
</gene>
<evidence type="ECO:0000259" key="2">
    <source>
        <dbReference type="Pfam" id="PF17886"/>
    </source>
</evidence>
<evidence type="ECO:0000256" key="1">
    <source>
        <dbReference type="ARBA" id="ARBA00011040"/>
    </source>
</evidence>
<dbReference type="InterPro" id="IPR027417">
    <property type="entry name" value="P-loop_NTPase"/>
</dbReference>
<name>A0A542EG01_9MICO</name>
<dbReference type="Proteomes" id="UP000320806">
    <property type="component" value="Unassembled WGS sequence"/>
</dbReference>
<dbReference type="Pfam" id="PF17886">
    <property type="entry name" value="ArsA_HSP20"/>
    <property type="match status" value="1"/>
</dbReference>
<reference evidence="3 4" key="1">
    <citation type="submission" date="2019-06" db="EMBL/GenBank/DDBJ databases">
        <title>Sequencing the genomes of 1000 actinobacteria strains.</title>
        <authorList>
            <person name="Klenk H.-P."/>
        </authorList>
    </citation>
    <scope>NUCLEOTIDE SEQUENCE [LARGE SCALE GENOMIC DNA]</scope>
    <source>
        <strain evidence="3 4">DSM 19828</strain>
    </source>
</reference>
<keyword evidence="4" id="KW-1185">Reference proteome</keyword>
<sequence length="333" mass="35096">MSPRLLLVGGPGGSGSSTWAAALADDWAARGLSVGVVSLDPRFGAHTLTTHRDAVEVRPEVDLPEILSSAARSWGLDPFVVDQALALLSATDGPALWQLPRLLERFDRVVVDAGAQLSGLVLQAHRLPWLLSEAGPLHSGWLRATRPVIALAMGSSAIDKAGASRLAAVAEDAVRLSELVMSRATASVLCASNGSPTANVRHHACALALAQCRLGAVVTEGDDVVLCDGPPVIPMWSDLPRNWAEKLADPPRESSVRGDARDGAVTWELPLPFVDPAEVELEQSGTRLVVAVQESRRTFVLPSLLARHVATGATVRQGILGVTFEPTQPEGTS</sequence>
<dbReference type="InterPro" id="IPR008978">
    <property type="entry name" value="HSP20-like_chaperone"/>
</dbReference>
<evidence type="ECO:0000313" key="4">
    <source>
        <dbReference type="Proteomes" id="UP000320806"/>
    </source>
</evidence>
<feature type="domain" description="ArsA HSP20-like" evidence="2">
    <location>
        <begin position="263"/>
        <end position="324"/>
    </location>
</feature>
<dbReference type="Gene3D" id="2.60.40.790">
    <property type="match status" value="1"/>
</dbReference>
<comment type="similarity">
    <text evidence="1">Belongs to the arsA ATPase family.</text>
</comment>